<feature type="transmembrane region" description="Helical" evidence="1">
    <location>
        <begin position="1220"/>
        <end position="1245"/>
    </location>
</feature>
<feature type="domain" description="Tyrosine-protein kinase ephrin type A/B receptor-like" evidence="3">
    <location>
        <begin position="489"/>
        <end position="537"/>
    </location>
</feature>
<feature type="chain" id="PRO_5047402412" evidence="2">
    <location>
        <begin position="28"/>
        <end position="1589"/>
    </location>
</feature>
<evidence type="ECO:0000256" key="1">
    <source>
        <dbReference type="SAM" id="Phobius"/>
    </source>
</evidence>
<feature type="transmembrane region" description="Helical" evidence="1">
    <location>
        <begin position="1081"/>
        <end position="1103"/>
    </location>
</feature>
<dbReference type="SMART" id="SM01411">
    <property type="entry name" value="Ephrin_rec_like"/>
    <property type="match status" value="11"/>
</dbReference>
<dbReference type="Pfam" id="PF07699">
    <property type="entry name" value="Ephrin_rec_like"/>
    <property type="match status" value="5"/>
</dbReference>
<keyword evidence="1" id="KW-0812">Transmembrane</keyword>
<dbReference type="InterPro" id="IPR011641">
    <property type="entry name" value="Tyr-kin_ephrin_A/B_rcpt-like"/>
</dbReference>
<organism evidence="4 5">
    <name type="scientific">Anaeramoeba flamelloides</name>
    <dbReference type="NCBI Taxonomy" id="1746091"/>
    <lineage>
        <taxon>Eukaryota</taxon>
        <taxon>Metamonada</taxon>
        <taxon>Anaeramoebidae</taxon>
        <taxon>Anaeramoeba</taxon>
    </lineage>
</organism>
<keyword evidence="1" id="KW-0472">Membrane</keyword>
<comment type="caution">
    <text evidence="4">The sequence shown here is derived from an EMBL/GenBank/DDBJ whole genome shotgun (WGS) entry which is preliminary data.</text>
</comment>
<dbReference type="SUPFAM" id="SSF57184">
    <property type="entry name" value="Growth factor receptor domain"/>
    <property type="match status" value="3"/>
</dbReference>
<protein>
    <submittedName>
        <fullName evidence="4">Insulin-like growth factor binding protein</fullName>
    </submittedName>
</protein>
<evidence type="ECO:0000256" key="2">
    <source>
        <dbReference type="SAM" id="SignalP"/>
    </source>
</evidence>
<feature type="domain" description="Tyrosine-protein kinase ephrin type A/B receptor-like" evidence="3">
    <location>
        <begin position="699"/>
        <end position="747"/>
    </location>
</feature>
<feature type="domain" description="Tyrosine-protein kinase ephrin type A/B receptor-like" evidence="3">
    <location>
        <begin position="909"/>
        <end position="957"/>
    </location>
</feature>
<dbReference type="InterPro" id="IPR009030">
    <property type="entry name" value="Growth_fac_rcpt_cys_sf"/>
</dbReference>
<keyword evidence="2" id="KW-0732">Signal</keyword>
<dbReference type="EMBL" id="JAOAOG010000127">
    <property type="protein sequence ID" value="KAJ6247438.1"/>
    <property type="molecule type" value="Genomic_DNA"/>
</dbReference>
<sequence>MKVLIHQNKIQILFFLSFIINFTIISSFESETCTQHYNTEKIGKEFLVNTLTDGDQMNSATTSIGSDNEKFVVVWEGNSGGVRKIYGQIFSSDDGSTVGSEFVVDSSQTLYDEKTPSVASIGSSNSKFVVVWEGNHEGLPRIYGQIYLSADGYNYGEKFRIDNSTVGEMSKPSVASIGASDEKFCVVWVSKTTASKYANYKINGQIFGGDGAKVEKEFGISWDTRNHTNPKISSIGTNKNKFVVVYQSFLNEGVGNSISAQIHNSLKGERLIDEFPVNSNNPSDLTLPSVSSISTDGENFVVAWQSVDSQGGQMSDIVAKIFTSDGALTVVDEFPVNNHTSDDQTNPSITSIGKSNEKFVICWSSNDQYADPMTGIYCQAFNSSNANTIANEFHVNNHTAEYQENPSIAFLDQQEPKFVVAWQSFNQEKNDTSYGVYAQIFNSIFVCRCAEGMYSNYSYSDECIKCPGGKFNLNTGSTSSADCKECPIGKYNNQSGQSECSFCQMGTYNEVEGAKICSLCKKGTYNPNTGSTSITDCRDCPKGEYNDQSGQSGCLECQIGRYNGAEGVTICPKCEPGTFSNETGLSVCNSCSKGKYTDQSGLDECLLCQRGRYNDLEGATKCSLCPEGTSNPNTGSISIEDCMECPIGKYNDQLGQSGCLLCEKGRYNEAEGVTICPKCEPGSFSNETGRSVCTYCSKGKYNDQSGQRECLFCPAGRYNDLEGATKCSLCPEGTSNPNTGSTSIADCMECPIGKYNDQLGQRECKLCQRGTYSNQYGQSKCSSCMSGTFQNLIGGSGCNACDLGSFQNLTGAQNCQKCPTGTYANEKGLTLCQNCPLGGYNPSTGSISKNDCVPCEIGEYSDQEGSSSCKLCNRGRYNDQRNSISCQDCPTGSYSDREGQTFCKSCQAGKYQDERGTVVCEACPFNTWQSMTGSSQCNYCPMNSETLSTKSISIRECYCSIGYIGQPGSYCAKCPDNGICNQFNQQYPKPKKGYWSSSEDPNHIVKCSIDNACPGNEIGQCNKTLGYDGFQCEECLVGFYKFEDQCEKCPENNFIRLFAYALLLILVIIIFLFVAIKSKNYFGSLSIFINFFQIIAILPHMNLNWPIKLVNFFQLCSLFNFNIDFLALECNFNFNYFQKWLLIMLLPFVLILILLIIYLLLFAHSIFVKLIGSRILNNFPSLCVKPNKREHNKFLLPFSSLRFFVMKFFLQGWSKLKLKFFVNISINVFVASLLILYLVLCLKILEFFNCQYSSINSKYIFQPDHNYYCFDEWWFQTLPYVILFGILYIIGIPIFFGLILLYNSKRVNEKIFNQRLSLLNSRYKREFFYWEFIIIFRKFFIVIFEIYLHNYPYLQIFLLIVLILVSIIIQVLYTPYNTNSRNFYELSLLTIMLLIFFFSLIFLSNGNQQNAKLFDQLSNFIIILFLVVLGILLIISFFEIKSRIKHNKKKSKIKKINNLTNSSYSKQNEPIIKFLKSTPNILLLLNFFSTINNSKNKKLNKLLIKIFSNYLSNKKINKKTNNDQDREEVDVDELIKNIWTKDLSILLLMWYNKKASFIWKLRFSSIWFQFLNYYMTDFVDNAEEKVEIL</sequence>
<dbReference type="PANTHER" id="PTHR46967">
    <property type="entry name" value="INSULIN-LIKE GROWTH FACTOR BINDING PROTEIN,N-TERMINAL"/>
    <property type="match status" value="1"/>
</dbReference>
<reference evidence="4" key="1">
    <citation type="submission" date="2022-08" db="EMBL/GenBank/DDBJ databases">
        <title>Novel sulfate-reducing endosymbionts in the free-living metamonad Anaeramoeba.</title>
        <authorList>
            <person name="Jerlstrom-Hultqvist J."/>
            <person name="Cepicka I."/>
            <person name="Gallot-Lavallee L."/>
            <person name="Salas-Leiva D."/>
            <person name="Curtis B.A."/>
            <person name="Zahonova K."/>
            <person name="Pipaliya S."/>
            <person name="Dacks J."/>
            <person name="Roger A.J."/>
        </authorList>
    </citation>
    <scope>NUCLEOTIDE SEQUENCE</scope>
    <source>
        <strain evidence="4">Schooner1</strain>
    </source>
</reference>
<feature type="domain" description="Tyrosine-protein kinase ephrin type A/B receptor-like" evidence="3">
    <location>
        <begin position="804"/>
        <end position="852"/>
    </location>
</feature>
<feature type="domain" description="Tyrosine-protein kinase ephrin type A/B receptor-like" evidence="3">
    <location>
        <begin position="594"/>
        <end position="642"/>
    </location>
</feature>
<accession>A0ABQ8YS84</accession>
<proteinExistence type="predicted"/>
<feature type="transmembrane region" description="Helical" evidence="1">
    <location>
        <begin position="1327"/>
        <end position="1347"/>
    </location>
</feature>
<dbReference type="PANTHER" id="PTHR46967:SF1">
    <property type="entry name" value="KERATIN-ASSOCIATED PROTEIN 16-1-LIKE"/>
    <property type="match status" value="1"/>
</dbReference>
<evidence type="ECO:0000313" key="4">
    <source>
        <dbReference type="EMBL" id="KAJ6247438.1"/>
    </source>
</evidence>
<feature type="signal peptide" evidence="2">
    <location>
        <begin position="1"/>
        <end position="27"/>
    </location>
</feature>
<feature type="transmembrane region" description="Helical" evidence="1">
    <location>
        <begin position="1417"/>
        <end position="1440"/>
    </location>
</feature>
<feature type="transmembrane region" description="Helical" evidence="1">
    <location>
        <begin position="1280"/>
        <end position="1302"/>
    </location>
</feature>
<name>A0ABQ8YS84_9EUKA</name>
<dbReference type="Gene3D" id="2.10.50.10">
    <property type="entry name" value="Tumor Necrosis Factor Receptor, subunit A, domain 2"/>
    <property type="match status" value="9"/>
</dbReference>
<evidence type="ECO:0000259" key="3">
    <source>
        <dbReference type="Pfam" id="PF07699"/>
    </source>
</evidence>
<feature type="transmembrane region" description="Helical" evidence="1">
    <location>
        <begin position="1353"/>
        <end position="1374"/>
    </location>
</feature>
<feature type="transmembrane region" description="Helical" evidence="1">
    <location>
        <begin position="1386"/>
        <end position="1405"/>
    </location>
</feature>
<feature type="transmembrane region" description="Helical" evidence="1">
    <location>
        <begin position="1054"/>
        <end position="1074"/>
    </location>
</feature>
<keyword evidence="5" id="KW-1185">Reference proteome</keyword>
<feature type="transmembrane region" description="Helical" evidence="1">
    <location>
        <begin position="1140"/>
        <end position="1167"/>
    </location>
</feature>
<keyword evidence="1" id="KW-1133">Transmembrane helix</keyword>
<gene>
    <name evidence="4" type="ORF">M0813_18968</name>
</gene>
<dbReference type="Proteomes" id="UP001150062">
    <property type="component" value="Unassembled WGS sequence"/>
</dbReference>
<evidence type="ECO:0000313" key="5">
    <source>
        <dbReference type="Proteomes" id="UP001150062"/>
    </source>
</evidence>